<dbReference type="Proteomes" id="UP001501496">
    <property type="component" value="Unassembled WGS sequence"/>
</dbReference>
<protein>
    <recommendedName>
        <fullName evidence="3">Nuclear transport factor 2 family protein</fullName>
    </recommendedName>
</protein>
<comment type="caution">
    <text evidence="1">The sequence shown here is derived from an EMBL/GenBank/DDBJ whole genome shotgun (WGS) entry which is preliminary data.</text>
</comment>
<dbReference type="EMBL" id="BAABCA010000001">
    <property type="protein sequence ID" value="GAA4230736.1"/>
    <property type="molecule type" value="Genomic_DNA"/>
</dbReference>
<evidence type="ECO:0000313" key="1">
    <source>
        <dbReference type="EMBL" id="GAA4230736.1"/>
    </source>
</evidence>
<sequence length="169" mass="19660">MNLNAQKKEPNATTPKVYAIDSTKVFTLDKTIKTLYESISGEKDSIRNWGEFKLLFKPDAKLIPSGKDKKGVYQVKYLSPEDYIKTSGKWLLKNGFIEKEIHRTVSSFGNIKHVFSTYEAYHSASDLHPFMRGINSIQLLNDGKRWWIINIYWTHETFENPIPKIYLPK</sequence>
<evidence type="ECO:0000313" key="2">
    <source>
        <dbReference type="Proteomes" id="UP001501496"/>
    </source>
</evidence>
<name>A0ABP8BYZ9_9FLAO</name>
<accession>A0ABP8BYZ9</accession>
<gene>
    <name evidence="1" type="ORF">GCM10022291_01570</name>
</gene>
<proteinExistence type="predicted"/>
<evidence type="ECO:0008006" key="3">
    <source>
        <dbReference type="Google" id="ProtNLM"/>
    </source>
</evidence>
<reference evidence="2" key="1">
    <citation type="journal article" date="2019" name="Int. J. Syst. Evol. Microbiol.">
        <title>The Global Catalogue of Microorganisms (GCM) 10K type strain sequencing project: providing services to taxonomists for standard genome sequencing and annotation.</title>
        <authorList>
            <consortium name="The Broad Institute Genomics Platform"/>
            <consortium name="The Broad Institute Genome Sequencing Center for Infectious Disease"/>
            <person name="Wu L."/>
            <person name="Ma J."/>
        </authorList>
    </citation>
    <scope>NUCLEOTIDE SEQUENCE [LARGE SCALE GENOMIC DNA]</scope>
    <source>
        <strain evidence="2">JCM 17630</strain>
    </source>
</reference>
<organism evidence="1 2">
    <name type="scientific">Postechiella marina</name>
    <dbReference type="NCBI Taxonomy" id="943941"/>
    <lineage>
        <taxon>Bacteria</taxon>
        <taxon>Pseudomonadati</taxon>
        <taxon>Bacteroidota</taxon>
        <taxon>Flavobacteriia</taxon>
        <taxon>Flavobacteriales</taxon>
        <taxon>Flavobacteriaceae</taxon>
        <taxon>Postechiella</taxon>
    </lineage>
</organism>
<keyword evidence="2" id="KW-1185">Reference proteome</keyword>